<keyword evidence="5" id="KW-0378">Hydrolase</keyword>
<dbReference type="EMBL" id="KZ452040">
    <property type="protein sequence ID" value="PKA49127.1"/>
    <property type="molecule type" value="Genomic_DNA"/>
</dbReference>
<dbReference type="FunFam" id="3.40.50.12670:FF:000002">
    <property type="entry name" value="Carboxypeptidase"/>
    <property type="match status" value="1"/>
</dbReference>
<dbReference type="Pfam" id="PF00450">
    <property type="entry name" value="Peptidase_S10"/>
    <property type="match status" value="2"/>
</dbReference>
<organism evidence="5 6">
    <name type="scientific">Apostasia shenzhenica</name>
    <dbReference type="NCBI Taxonomy" id="1088818"/>
    <lineage>
        <taxon>Eukaryota</taxon>
        <taxon>Viridiplantae</taxon>
        <taxon>Streptophyta</taxon>
        <taxon>Embryophyta</taxon>
        <taxon>Tracheophyta</taxon>
        <taxon>Spermatophyta</taxon>
        <taxon>Magnoliopsida</taxon>
        <taxon>Liliopsida</taxon>
        <taxon>Asparagales</taxon>
        <taxon>Orchidaceae</taxon>
        <taxon>Apostasioideae</taxon>
        <taxon>Apostasia</taxon>
    </lineage>
</organism>
<dbReference type="Gene3D" id="3.40.50.11320">
    <property type="match status" value="1"/>
</dbReference>
<keyword evidence="4" id="KW-0325">Glycoprotein</keyword>
<keyword evidence="6" id="KW-1185">Reference proteome</keyword>
<reference evidence="5 6" key="1">
    <citation type="journal article" date="2017" name="Nature">
        <title>The Apostasia genome and the evolution of orchids.</title>
        <authorList>
            <person name="Zhang G.Q."/>
            <person name="Liu K.W."/>
            <person name="Li Z."/>
            <person name="Lohaus R."/>
            <person name="Hsiao Y.Y."/>
            <person name="Niu S.C."/>
            <person name="Wang J.Y."/>
            <person name="Lin Y.C."/>
            <person name="Xu Q."/>
            <person name="Chen L.J."/>
            <person name="Yoshida K."/>
            <person name="Fujiwara S."/>
            <person name="Wang Z.W."/>
            <person name="Zhang Y.Q."/>
            <person name="Mitsuda N."/>
            <person name="Wang M."/>
            <person name="Liu G.H."/>
            <person name="Pecoraro L."/>
            <person name="Huang H.X."/>
            <person name="Xiao X.J."/>
            <person name="Lin M."/>
            <person name="Wu X.Y."/>
            <person name="Wu W.L."/>
            <person name="Chen Y.Y."/>
            <person name="Chang S.B."/>
            <person name="Sakamoto S."/>
            <person name="Ohme-Takagi M."/>
            <person name="Yagi M."/>
            <person name="Zeng S.J."/>
            <person name="Shen C.Y."/>
            <person name="Yeh C.M."/>
            <person name="Luo Y.B."/>
            <person name="Tsai W.C."/>
            <person name="Van de Peer Y."/>
            <person name="Liu Z.J."/>
        </authorList>
    </citation>
    <scope>NUCLEOTIDE SEQUENCE [LARGE SCALE GENOMIC DNA]</scope>
    <source>
        <strain evidence="6">cv. Shenzhen</strain>
        <tissue evidence="5">Stem</tissue>
    </source>
</reference>
<dbReference type="Gene3D" id="3.40.50.1820">
    <property type="entry name" value="alpha/beta hydrolase"/>
    <property type="match status" value="2"/>
</dbReference>
<dbReference type="SUPFAM" id="SSF53474">
    <property type="entry name" value="alpha/beta-Hydrolases"/>
    <property type="match status" value="1"/>
</dbReference>
<proteinExistence type="inferred from homology"/>
<name>A0A2I0A0Q8_9ASPA</name>
<protein>
    <submittedName>
        <fullName evidence="5">Serine carboxypeptidase II-3</fullName>
        <ecNumber evidence="5">3.4.16.5</ecNumber>
    </submittedName>
</protein>
<dbReference type="OrthoDB" id="443318at2759"/>
<dbReference type="PRINTS" id="PR00724">
    <property type="entry name" value="CRBOXYPTASEC"/>
</dbReference>
<keyword evidence="5" id="KW-0645">Protease</keyword>
<evidence type="ECO:0000256" key="2">
    <source>
        <dbReference type="ARBA" id="ARBA00022729"/>
    </source>
</evidence>
<dbReference type="Proteomes" id="UP000236161">
    <property type="component" value="Unassembled WGS sequence"/>
</dbReference>
<dbReference type="GO" id="GO:0006508">
    <property type="term" value="P:proteolysis"/>
    <property type="evidence" value="ECO:0007669"/>
    <property type="project" value="InterPro"/>
</dbReference>
<evidence type="ECO:0000256" key="1">
    <source>
        <dbReference type="ARBA" id="ARBA00009431"/>
    </source>
</evidence>
<comment type="similarity">
    <text evidence="1">Belongs to the peptidase S10 family.</text>
</comment>
<dbReference type="FunFam" id="3.40.50.11320:FF:000002">
    <property type="entry name" value="Carboxypeptidase"/>
    <property type="match status" value="1"/>
</dbReference>
<dbReference type="PANTHER" id="PTHR11802:SF132">
    <property type="entry name" value="SERINE CARBOXYPEPTIDASE-LIKE 36-RELATED"/>
    <property type="match status" value="1"/>
</dbReference>
<dbReference type="GO" id="GO:0005773">
    <property type="term" value="C:vacuole"/>
    <property type="evidence" value="ECO:0007669"/>
    <property type="project" value="TreeGrafter"/>
</dbReference>
<keyword evidence="5" id="KW-0121">Carboxypeptidase</keyword>
<dbReference type="EC" id="3.4.16.5" evidence="5"/>
<dbReference type="PANTHER" id="PTHR11802">
    <property type="entry name" value="SERINE PROTEASE FAMILY S10 SERINE CARBOXYPEPTIDASE"/>
    <property type="match status" value="1"/>
</dbReference>
<dbReference type="GO" id="GO:0004185">
    <property type="term" value="F:serine-type carboxypeptidase activity"/>
    <property type="evidence" value="ECO:0007669"/>
    <property type="project" value="UniProtKB-EC"/>
</dbReference>
<accession>A0A2I0A0Q8</accession>
<keyword evidence="3" id="KW-1015">Disulfide bond</keyword>
<dbReference type="InterPro" id="IPR029058">
    <property type="entry name" value="AB_hydrolase_fold"/>
</dbReference>
<evidence type="ECO:0000256" key="4">
    <source>
        <dbReference type="ARBA" id="ARBA00023180"/>
    </source>
</evidence>
<sequence>MEVRENLRTTNQQPSTYEFDSRARQWTAVMPYPVSSNEAYHLQQFINSPESSKSTREDLWRLLASESRAPELHVSPQDGLMEANKINALPGQPQGVNFDQYAGYVTVDSSAGRALFYYFAEAPHEPNAKPLVLWLNGVANVIFLESPAGVGFSYSNTSSDYKRTGDASTAADGFRFLINWLERFPQYKSRDFFIAGESFAGHYIPQLASLILKNNAANNNMVIKLKGIAAMISYAWTHALISDETYNAIQSQCTFSDVDTADCKKVVDAAGQEMGKINPYDIYAPLCHGSSSSNKSASNVSSHQPEDLDPCTDDYINRYLNIAEVQKALHANVTNLRYPWRLCSSLVGGKKWHDGPDTVLPIIKELIGSGLRVLLYSGDQDSVVPVTSTKAAIDMLKLPITSSWQAWYTNEEVGGYVVTYKGLAFTTVRGAGHMVPFYQPERALVMFSAFLKGGGL</sequence>
<dbReference type="InterPro" id="IPR001563">
    <property type="entry name" value="Peptidase_S10"/>
</dbReference>
<gene>
    <name evidence="5" type="primary">CXP:2-3</name>
    <name evidence="5" type="ORF">AXF42_Ash010812</name>
</gene>
<keyword evidence="2" id="KW-0732">Signal</keyword>
<dbReference type="AlphaFoldDB" id="A0A2I0A0Q8"/>
<dbReference type="InterPro" id="IPR033124">
    <property type="entry name" value="Ser_caboxypep_his_AS"/>
</dbReference>
<evidence type="ECO:0000313" key="6">
    <source>
        <dbReference type="Proteomes" id="UP000236161"/>
    </source>
</evidence>
<evidence type="ECO:0000256" key="3">
    <source>
        <dbReference type="ARBA" id="ARBA00023157"/>
    </source>
</evidence>
<evidence type="ECO:0000313" key="5">
    <source>
        <dbReference type="EMBL" id="PKA49127.1"/>
    </source>
</evidence>
<dbReference type="PROSITE" id="PS00560">
    <property type="entry name" value="CARBOXYPEPT_SER_HIS"/>
    <property type="match status" value="1"/>
</dbReference>
<dbReference type="Gene3D" id="6.10.250.940">
    <property type="match status" value="1"/>
</dbReference>